<name>A0ABU6V0S9_9FABA</name>
<comment type="caution">
    <text evidence="3">The sequence shown here is derived from an EMBL/GenBank/DDBJ whole genome shotgun (WGS) entry which is preliminary data.</text>
</comment>
<evidence type="ECO:0008006" key="5">
    <source>
        <dbReference type="Google" id="ProtNLM"/>
    </source>
</evidence>
<keyword evidence="1" id="KW-0472">Membrane</keyword>
<proteinExistence type="predicted"/>
<keyword evidence="4" id="KW-1185">Reference proteome</keyword>
<sequence>MIGFPPNKRSFIVISLTLLLVSSWWLKELVANTFCDHVCLVVAPHYGRKIRHGWNFVDLLELHRIIGCTLFFLGFLLWSFVLFSAFNLCGYGGFGMHLQDNSVVLEEVELKGMIVVFENSGDFDCCIASTVLDFPN</sequence>
<keyword evidence="1" id="KW-1133">Transmembrane helix</keyword>
<dbReference type="EMBL" id="JASCZI010124248">
    <property type="protein sequence ID" value="MED6165863.1"/>
    <property type="molecule type" value="Genomic_DNA"/>
</dbReference>
<feature type="signal peptide" evidence="2">
    <location>
        <begin position="1"/>
        <end position="31"/>
    </location>
</feature>
<feature type="chain" id="PRO_5046630453" description="Transmembrane protein" evidence="2">
    <location>
        <begin position="32"/>
        <end position="136"/>
    </location>
</feature>
<reference evidence="3 4" key="1">
    <citation type="journal article" date="2023" name="Plants (Basel)">
        <title>Bridging the Gap: Combining Genomics and Transcriptomics Approaches to Understand Stylosanthes scabra, an Orphan Legume from the Brazilian Caatinga.</title>
        <authorList>
            <person name="Ferreira-Neto J.R.C."/>
            <person name="da Silva M.D."/>
            <person name="Binneck E."/>
            <person name="de Melo N.F."/>
            <person name="da Silva R.H."/>
            <person name="de Melo A.L.T.M."/>
            <person name="Pandolfi V."/>
            <person name="Bustamante F.O."/>
            <person name="Brasileiro-Vidal A.C."/>
            <person name="Benko-Iseppon A.M."/>
        </authorList>
    </citation>
    <scope>NUCLEOTIDE SEQUENCE [LARGE SCALE GENOMIC DNA]</scope>
    <source>
        <tissue evidence="3">Leaves</tissue>
    </source>
</reference>
<feature type="transmembrane region" description="Helical" evidence="1">
    <location>
        <begin position="64"/>
        <end position="89"/>
    </location>
</feature>
<keyword evidence="2" id="KW-0732">Signal</keyword>
<accession>A0ABU6V0S9</accession>
<dbReference type="Proteomes" id="UP001341840">
    <property type="component" value="Unassembled WGS sequence"/>
</dbReference>
<evidence type="ECO:0000313" key="4">
    <source>
        <dbReference type="Proteomes" id="UP001341840"/>
    </source>
</evidence>
<gene>
    <name evidence="3" type="ORF">PIB30_103684</name>
</gene>
<evidence type="ECO:0000313" key="3">
    <source>
        <dbReference type="EMBL" id="MED6165863.1"/>
    </source>
</evidence>
<evidence type="ECO:0000256" key="1">
    <source>
        <dbReference type="SAM" id="Phobius"/>
    </source>
</evidence>
<protein>
    <recommendedName>
        <fullName evidence="5">Transmembrane protein</fullName>
    </recommendedName>
</protein>
<evidence type="ECO:0000256" key="2">
    <source>
        <dbReference type="SAM" id="SignalP"/>
    </source>
</evidence>
<organism evidence="3 4">
    <name type="scientific">Stylosanthes scabra</name>
    <dbReference type="NCBI Taxonomy" id="79078"/>
    <lineage>
        <taxon>Eukaryota</taxon>
        <taxon>Viridiplantae</taxon>
        <taxon>Streptophyta</taxon>
        <taxon>Embryophyta</taxon>
        <taxon>Tracheophyta</taxon>
        <taxon>Spermatophyta</taxon>
        <taxon>Magnoliopsida</taxon>
        <taxon>eudicotyledons</taxon>
        <taxon>Gunneridae</taxon>
        <taxon>Pentapetalae</taxon>
        <taxon>rosids</taxon>
        <taxon>fabids</taxon>
        <taxon>Fabales</taxon>
        <taxon>Fabaceae</taxon>
        <taxon>Papilionoideae</taxon>
        <taxon>50 kb inversion clade</taxon>
        <taxon>dalbergioids sensu lato</taxon>
        <taxon>Dalbergieae</taxon>
        <taxon>Pterocarpus clade</taxon>
        <taxon>Stylosanthes</taxon>
    </lineage>
</organism>
<keyword evidence="1" id="KW-0812">Transmembrane</keyword>